<dbReference type="SUPFAM" id="SSF160909">
    <property type="entry name" value="ATP12-like"/>
    <property type="match status" value="1"/>
</dbReference>
<dbReference type="Proteomes" id="UP000295122">
    <property type="component" value="Unassembled WGS sequence"/>
</dbReference>
<dbReference type="OrthoDB" id="9797825at2"/>
<keyword evidence="5" id="KW-1185">Reference proteome</keyword>
<evidence type="ECO:0000313" key="5">
    <source>
        <dbReference type="Proteomes" id="UP000295122"/>
    </source>
</evidence>
<comment type="similarity">
    <text evidence="1">Belongs to the ATP12 family.</text>
</comment>
<dbReference type="EMBL" id="SNZR01000011">
    <property type="protein sequence ID" value="TDR94334.1"/>
    <property type="molecule type" value="Genomic_DNA"/>
</dbReference>
<dbReference type="InterPro" id="IPR042272">
    <property type="entry name" value="ATP12_ATP_synth-F1-assembly_N"/>
</dbReference>
<dbReference type="Gene3D" id="1.10.3580.10">
    <property type="entry name" value="ATP12 ATPase"/>
    <property type="match status" value="1"/>
</dbReference>
<dbReference type="InterPro" id="IPR023335">
    <property type="entry name" value="ATP12_ortho_dom_sf"/>
</dbReference>
<evidence type="ECO:0000256" key="1">
    <source>
        <dbReference type="ARBA" id="ARBA00008231"/>
    </source>
</evidence>
<evidence type="ECO:0000256" key="3">
    <source>
        <dbReference type="ARBA" id="ARBA00023186"/>
    </source>
</evidence>
<keyword evidence="3" id="KW-0143">Chaperone</keyword>
<keyword evidence="2" id="KW-0809">Transit peptide</keyword>
<dbReference type="Pfam" id="PF07542">
    <property type="entry name" value="ATP12"/>
    <property type="match status" value="1"/>
</dbReference>
<sequence>MVETQAAPKRFYTAAEIAAGPDGFVLTLDGRPARTPGRVPLALPTRALGEAVAAEWAAQGERILPATMPLTRLANTAIDGVARELAAVRADLARYAGSDLVAYRAADPEPLVAAQSAAWDPVLEWARTDLGARFVLSQGVTYVDQPELSLARIREALERHDSPFAVAALHVMTTLTGSVLIALMHGAGRLGREEAWRAAHVDELFQESRWGLDSEAAERRALREAEFTAASTVLRLG</sequence>
<protein>
    <submittedName>
        <fullName evidence="4">Chaperone required for assembly of F1-ATPase</fullName>
    </submittedName>
</protein>
<dbReference type="RefSeq" id="WP_133769239.1">
    <property type="nucleotide sequence ID" value="NZ_SNZR01000011.1"/>
</dbReference>
<dbReference type="PANTHER" id="PTHR21013:SF10">
    <property type="entry name" value="ATP SYNTHASE MITOCHONDRIAL F1 COMPLEX ASSEMBLY FACTOR 2"/>
    <property type="match status" value="1"/>
</dbReference>
<dbReference type="AlphaFoldDB" id="A0A4R7C6W7"/>
<dbReference type="PANTHER" id="PTHR21013">
    <property type="entry name" value="ATP SYNTHASE MITOCHONDRIAL F1 COMPLEX ASSEMBLY FACTOR 2/ATP12 PROTEIN, MITOCHONDRIAL PRECURSOR"/>
    <property type="match status" value="1"/>
</dbReference>
<comment type="caution">
    <text evidence="4">The sequence shown here is derived from an EMBL/GenBank/DDBJ whole genome shotgun (WGS) entry which is preliminary data.</text>
</comment>
<gene>
    <name evidence="4" type="ORF">EV668_1619</name>
</gene>
<dbReference type="GO" id="GO:0043461">
    <property type="term" value="P:proton-transporting ATP synthase complex assembly"/>
    <property type="evidence" value="ECO:0007669"/>
    <property type="project" value="InterPro"/>
</dbReference>
<evidence type="ECO:0000256" key="2">
    <source>
        <dbReference type="ARBA" id="ARBA00022946"/>
    </source>
</evidence>
<dbReference type="InterPro" id="IPR011419">
    <property type="entry name" value="ATP12_ATP_synth-F1-assembly"/>
</dbReference>
<evidence type="ECO:0000313" key="4">
    <source>
        <dbReference type="EMBL" id="TDR94334.1"/>
    </source>
</evidence>
<reference evidence="4 5" key="1">
    <citation type="submission" date="2019-03" db="EMBL/GenBank/DDBJ databases">
        <title>Genomic Encyclopedia of Type Strains, Phase IV (KMG-IV): sequencing the most valuable type-strain genomes for metagenomic binning, comparative biology and taxonomic classification.</title>
        <authorList>
            <person name="Goeker M."/>
        </authorList>
    </citation>
    <scope>NUCLEOTIDE SEQUENCE [LARGE SCALE GENOMIC DNA]</scope>
    <source>
        <strain evidence="4 5">DSM 25903</strain>
    </source>
</reference>
<organism evidence="4 5">
    <name type="scientific">Enterovirga rhinocerotis</name>
    <dbReference type="NCBI Taxonomy" id="1339210"/>
    <lineage>
        <taxon>Bacteria</taxon>
        <taxon>Pseudomonadati</taxon>
        <taxon>Pseudomonadota</taxon>
        <taxon>Alphaproteobacteria</taxon>
        <taxon>Hyphomicrobiales</taxon>
        <taxon>Methylobacteriaceae</taxon>
        <taxon>Enterovirga</taxon>
    </lineage>
</organism>
<accession>A0A4R7C6W7</accession>
<proteinExistence type="inferred from homology"/>
<name>A0A4R7C6W7_9HYPH</name>
<dbReference type="Gene3D" id="3.30.2180.10">
    <property type="entry name" value="ATP12-like"/>
    <property type="match status" value="1"/>
</dbReference>